<organism evidence="2 3">
    <name type="scientific">Nocardioides lianchengensis</name>
    <dbReference type="NCBI Taxonomy" id="1045774"/>
    <lineage>
        <taxon>Bacteria</taxon>
        <taxon>Bacillati</taxon>
        <taxon>Actinomycetota</taxon>
        <taxon>Actinomycetes</taxon>
        <taxon>Propionibacteriales</taxon>
        <taxon>Nocardioidaceae</taxon>
        <taxon>Nocardioides</taxon>
    </lineage>
</organism>
<dbReference type="InterPro" id="IPR036691">
    <property type="entry name" value="Endo/exonu/phosph_ase_sf"/>
</dbReference>
<keyword evidence="2" id="KW-0378">Hydrolase</keyword>
<keyword evidence="2" id="KW-0255">Endonuclease</keyword>
<keyword evidence="3" id="KW-1185">Reference proteome</keyword>
<feature type="domain" description="Endonuclease/exonuclease/phosphatase" evidence="1">
    <location>
        <begin position="105"/>
        <end position="309"/>
    </location>
</feature>
<sequence length="319" mass="33147">MRARAVLWFLTGLLLVPAVLLTAARLSGSDASPVVKLVSFTPAGVLLYAGVLVLLLALVVRRGARRLPGLTAVLALAGLVLHLAWVAPWYVDGAAAADGEPLRVMTSNLLGDAGDGPGLVAAAADADADVLAVEELSTGALADMEAAGLGELFPYRAGAPDPGGVPGTMVFAREPITDVEQLPTVMGSWSVRIGGETDVFVVHPAYPLHIEAWRDEHAALLAAAEEQAPDLIVGDLNATLDHAPVRRLLAAGYRDATELSGGGFQPTWPADGSGIRGLLPPVVQIDHVLVDDGWTATRTWTVGIEGSDHRALVAEVART</sequence>
<keyword evidence="2" id="KW-0269">Exonuclease</keyword>
<proteinExistence type="predicted"/>
<dbReference type="SUPFAM" id="SSF56219">
    <property type="entry name" value="DNase I-like"/>
    <property type="match status" value="1"/>
</dbReference>
<dbReference type="InterPro" id="IPR005135">
    <property type="entry name" value="Endo/exonuclease/phosphatase"/>
</dbReference>
<name>A0A1G6NV99_9ACTN</name>
<evidence type="ECO:0000259" key="1">
    <source>
        <dbReference type="Pfam" id="PF03372"/>
    </source>
</evidence>
<dbReference type="GO" id="GO:0004519">
    <property type="term" value="F:endonuclease activity"/>
    <property type="evidence" value="ECO:0007669"/>
    <property type="project" value="UniProtKB-KW"/>
</dbReference>
<reference evidence="2 3" key="1">
    <citation type="submission" date="2016-10" db="EMBL/GenBank/DDBJ databases">
        <authorList>
            <person name="de Groot N.N."/>
        </authorList>
    </citation>
    <scope>NUCLEOTIDE SEQUENCE [LARGE SCALE GENOMIC DNA]</scope>
    <source>
        <strain evidence="2 3">CGMCC 4.6858</strain>
    </source>
</reference>
<dbReference type="Pfam" id="PF03372">
    <property type="entry name" value="Exo_endo_phos"/>
    <property type="match status" value="1"/>
</dbReference>
<dbReference type="GO" id="GO:0004527">
    <property type="term" value="F:exonuclease activity"/>
    <property type="evidence" value="ECO:0007669"/>
    <property type="project" value="UniProtKB-KW"/>
</dbReference>
<dbReference type="AlphaFoldDB" id="A0A1G6NV99"/>
<dbReference type="RefSeq" id="WP_090853220.1">
    <property type="nucleotide sequence ID" value="NZ_FMZM01000003.1"/>
</dbReference>
<dbReference type="EMBL" id="FMZM01000003">
    <property type="protein sequence ID" value="SDC71571.1"/>
    <property type="molecule type" value="Genomic_DNA"/>
</dbReference>
<keyword evidence="2" id="KW-0540">Nuclease</keyword>
<accession>A0A1G6NV99</accession>
<dbReference type="STRING" id="1045774.SAMN05421872_103381"/>
<gene>
    <name evidence="2" type="ORF">SAMN05421872_103381</name>
</gene>
<evidence type="ECO:0000313" key="3">
    <source>
        <dbReference type="Proteomes" id="UP000199034"/>
    </source>
</evidence>
<evidence type="ECO:0000313" key="2">
    <source>
        <dbReference type="EMBL" id="SDC71571.1"/>
    </source>
</evidence>
<dbReference type="Proteomes" id="UP000199034">
    <property type="component" value="Unassembled WGS sequence"/>
</dbReference>
<dbReference type="OrthoDB" id="2340043at2"/>
<protein>
    <submittedName>
        <fullName evidence="2">Uncharacterized conserved protein YafD, endonuclease/exonuclease/phosphatase (EEP) superfamily</fullName>
    </submittedName>
</protein>
<dbReference type="Gene3D" id="3.60.10.10">
    <property type="entry name" value="Endonuclease/exonuclease/phosphatase"/>
    <property type="match status" value="1"/>
</dbReference>